<dbReference type="PANTHER" id="PTHR12001:SF85">
    <property type="entry name" value="SHORT CHAIN ISOPRENYL DIPHOSPHATE SYNTHASE"/>
    <property type="match status" value="1"/>
</dbReference>
<proteinExistence type="inferred from homology"/>
<dbReference type="CDD" id="cd00685">
    <property type="entry name" value="Trans_IPPS_HT"/>
    <property type="match status" value="1"/>
</dbReference>
<comment type="similarity">
    <text evidence="3 7">Belongs to the FPP/GGPP synthase family.</text>
</comment>
<protein>
    <submittedName>
        <fullName evidence="8">Polyprenyl synthetase</fullName>
    </submittedName>
</protein>
<evidence type="ECO:0000256" key="1">
    <source>
        <dbReference type="ARBA" id="ARBA00001946"/>
    </source>
</evidence>
<organism evidence="8 9">
    <name type="scientific">Mycolicibacterium sediminis</name>
    <dbReference type="NCBI Taxonomy" id="1286180"/>
    <lineage>
        <taxon>Bacteria</taxon>
        <taxon>Bacillati</taxon>
        <taxon>Actinomycetota</taxon>
        <taxon>Actinomycetes</taxon>
        <taxon>Mycobacteriales</taxon>
        <taxon>Mycobacteriaceae</taxon>
        <taxon>Mycolicibacterium</taxon>
    </lineage>
</organism>
<dbReference type="GO" id="GO:0008299">
    <property type="term" value="P:isoprenoid biosynthetic process"/>
    <property type="evidence" value="ECO:0007669"/>
    <property type="project" value="InterPro"/>
</dbReference>
<evidence type="ECO:0000313" key="8">
    <source>
        <dbReference type="EMBL" id="BBY29212.1"/>
    </source>
</evidence>
<accession>A0A7I7QSJ2</accession>
<name>A0A7I7QSJ2_9MYCO</name>
<evidence type="ECO:0000256" key="6">
    <source>
        <dbReference type="ARBA" id="ARBA00022842"/>
    </source>
</evidence>
<dbReference type="AlphaFoldDB" id="A0A7I7QSJ2"/>
<dbReference type="InterPro" id="IPR000092">
    <property type="entry name" value="Polyprenyl_synt"/>
</dbReference>
<keyword evidence="6" id="KW-0460">Magnesium</keyword>
<dbReference type="GO" id="GO:0046872">
    <property type="term" value="F:metal ion binding"/>
    <property type="evidence" value="ECO:0007669"/>
    <property type="project" value="UniProtKB-KW"/>
</dbReference>
<evidence type="ECO:0000256" key="7">
    <source>
        <dbReference type="RuleBase" id="RU004466"/>
    </source>
</evidence>
<sequence length="378" mass="41024">MSVASRTALARTLTTAPVATLGLVTESDFETWRLAFRDAVLDNVGEFFATRCAPGLVDTTVDVTRDVLAGFLDSGKCVRSTFMYIGWLCRADDDEAALSAAGSLELLHVFALLQDDVMDASPLRRGRPSAHVQFADWHRGRGLSGSPERFGDSAAVLLGDLCLVWAEQMLRESGVGDDALRRAWPRYDHMRAELAIGQFADLVNDAAELPTLEHVLEVARRKSGNYTVRRPLEVGGAMADCSPRVMTRLGAYGDALGEAFQMRDDLLGVFGSPDVTGKPAGSDLSERKATSVVVAAHQLADTTTRAEMSALMDADELHDGDVERWRTLIAATGAAEWIEQLIDERITRALDRIDTDQIPDAARTALLNMVAVCTDRAA</sequence>
<dbReference type="PANTHER" id="PTHR12001">
    <property type="entry name" value="GERANYLGERANYL PYROPHOSPHATE SYNTHASE"/>
    <property type="match status" value="1"/>
</dbReference>
<dbReference type="PROSITE" id="PS00444">
    <property type="entry name" value="POLYPRENYL_SYNTHASE_2"/>
    <property type="match status" value="1"/>
</dbReference>
<dbReference type="InterPro" id="IPR008949">
    <property type="entry name" value="Isoprenoid_synthase_dom_sf"/>
</dbReference>
<dbReference type="PROSITE" id="PS00723">
    <property type="entry name" value="POLYPRENYL_SYNTHASE_1"/>
    <property type="match status" value="1"/>
</dbReference>
<comment type="cofactor">
    <cofactor evidence="1">
        <name>Mg(2+)</name>
        <dbReference type="ChEBI" id="CHEBI:18420"/>
    </cofactor>
</comment>
<comment type="pathway">
    <text evidence="2">Isoprenoid biosynthesis.</text>
</comment>
<dbReference type="GO" id="GO:0004659">
    <property type="term" value="F:prenyltransferase activity"/>
    <property type="evidence" value="ECO:0007669"/>
    <property type="project" value="InterPro"/>
</dbReference>
<keyword evidence="5" id="KW-0479">Metal-binding</keyword>
<evidence type="ECO:0000256" key="3">
    <source>
        <dbReference type="ARBA" id="ARBA00006706"/>
    </source>
</evidence>
<gene>
    <name evidence="8" type="ORF">MSEDJ_33080</name>
</gene>
<dbReference type="SFLD" id="SFLDS00005">
    <property type="entry name" value="Isoprenoid_Synthase_Type_I"/>
    <property type="match status" value="1"/>
</dbReference>
<reference evidence="8 9" key="1">
    <citation type="journal article" date="2019" name="Emerg. Microbes Infect.">
        <title>Comprehensive subspecies identification of 175 nontuberculous mycobacteria species based on 7547 genomic profiles.</title>
        <authorList>
            <person name="Matsumoto Y."/>
            <person name="Kinjo T."/>
            <person name="Motooka D."/>
            <person name="Nabeya D."/>
            <person name="Jung N."/>
            <person name="Uechi K."/>
            <person name="Horii T."/>
            <person name="Iida T."/>
            <person name="Fujita J."/>
            <person name="Nakamura S."/>
        </authorList>
    </citation>
    <scope>NUCLEOTIDE SEQUENCE [LARGE SCALE GENOMIC DNA]</scope>
    <source>
        <strain evidence="8 9">JCM 17899</strain>
    </source>
</reference>
<dbReference type="KEGG" id="msei:MSEDJ_33080"/>
<dbReference type="SUPFAM" id="SSF48576">
    <property type="entry name" value="Terpenoid synthases"/>
    <property type="match status" value="1"/>
</dbReference>
<keyword evidence="4 7" id="KW-0808">Transferase</keyword>
<dbReference type="Pfam" id="PF00348">
    <property type="entry name" value="polyprenyl_synt"/>
    <property type="match status" value="1"/>
</dbReference>
<dbReference type="InterPro" id="IPR033749">
    <property type="entry name" value="Polyprenyl_synt_CS"/>
</dbReference>
<dbReference type="RefSeq" id="WP_163797994.1">
    <property type="nucleotide sequence ID" value="NZ_AP022588.1"/>
</dbReference>
<dbReference type="Gene3D" id="1.10.600.10">
    <property type="entry name" value="Farnesyl Diphosphate Synthase"/>
    <property type="match status" value="1"/>
</dbReference>
<evidence type="ECO:0000256" key="5">
    <source>
        <dbReference type="ARBA" id="ARBA00022723"/>
    </source>
</evidence>
<evidence type="ECO:0000313" key="9">
    <source>
        <dbReference type="Proteomes" id="UP000467193"/>
    </source>
</evidence>
<dbReference type="EMBL" id="AP022588">
    <property type="protein sequence ID" value="BBY29212.1"/>
    <property type="molecule type" value="Genomic_DNA"/>
</dbReference>
<keyword evidence="9" id="KW-1185">Reference proteome</keyword>
<dbReference type="Proteomes" id="UP000467193">
    <property type="component" value="Chromosome"/>
</dbReference>
<evidence type="ECO:0000256" key="2">
    <source>
        <dbReference type="ARBA" id="ARBA00005128"/>
    </source>
</evidence>
<evidence type="ECO:0000256" key="4">
    <source>
        <dbReference type="ARBA" id="ARBA00022679"/>
    </source>
</evidence>